<sequence length="296" mass="30911">MSAPVSVLVTGANGLVGSAACAALAERGVRVRALVRRSGTAPQLDGLEELVGDFADPRTARAVLEGAGALVTTVHPMGSDLATQQRIGVEGTEVIARAAAEAGLERHVHLSTTAAYDRRPGVGDVDESSDLAADDAGDYAVTKRDTDRAIAAVEGTTRILVRPPCILGPGPTSVWNTLRPRQLREDPGSRHAVAEETWAWVHVRDLAAFIADAATGALTGPEPGGCTAVNVAGGSDTWRDYLGTVAGALGVEVTWDDQPAWTGRILTERAASWGWAPQVGLDDALAELDAEQRTER</sequence>
<dbReference type="PANTHER" id="PTHR48079">
    <property type="entry name" value="PROTEIN YEEZ"/>
    <property type="match status" value="1"/>
</dbReference>
<dbReference type="Gene3D" id="3.40.50.720">
    <property type="entry name" value="NAD(P)-binding Rossmann-like Domain"/>
    <property type="match status" value="1"/>
</dbReference>
<dbReference type="GO" id="GO:0004029">
    <property type="term" value="F:aldehyde dehydrogenase (NAD+) activity"/>
    <property type="evidence" value="ECO:0007669"/>
    <property type="project" value="TreeGrafter"/>
</dbReference>
<dbReference type="InterPro" id="IPR036291">
    <property type="entry name" value="NAD(P)-bd_dom_sf"/>
</dbReference>
<accession>A0A3L8P6I4</accession>
<dbReference type="Pfam" id="PF01370">
    <property type="entry name" value="Epimerase"/>
    <property type="match status" value="1"/>
</dbReference>
<name>A0A3L8P6I4_9ACTN</name>
<dbReference type="SUPFAM" id="SSF51735">
    <property type="entry name" value="NAD(P)-binding Rossmann-fold domains"/>
    <property type="match status" value="1"/>
</dbReference>
<protein>
    <submittedName>
        <fullName evidence="2">NAD-dependent epimerase/dehydratase family protein</fullName>
    </submittedName>
</protein>
<organism evidence="2 3">
    <name type="scientific">Nocardioides mangrovicus</name>
    <dbReference type="NCBI Taxonomy" id="2478913"/>
    <lineage>
        <taxon>Bacteria</taxon>
        <taxon>Bacillati</taxon>
        <taxon>Actinomycetota</taxon>
        <taxon>Actinomycetes</taxon>
        <taxon>Propionibacteriales</taxon>
        <taxon>Nocardioidaceae</taxon>
        <taxon>Nocardioides</taxon>
    </lineage>
</organism>
<dbReference type="AlphaFoldDB" id="A0A3L8P6I4"/>
<dbReference type="Proteomes" id="UP000281708">
    <property type="component" value="Unassembled WGS sequence"/>
</dbReference>
<proteinExistence type="predicted"/>
<comment type="caution">
    <text evidence="2">The sequence shown here is derived from an EMBL/GenBank/DDBJ whole genome shotgun (WGS) entry which is preliminary data.</text>
</comment>
<dbReference type="PANTHER" id="PTHR48079:SF6">
    <property type="entry name" value="NAD(P)-BINDING DOMAIN-CONTAINING PROTEIN-RELATED"/>
    <property type="match status" value="1"/>
</dbReference>
<dbReference type="RefSeq" id="WP_121804555.1">
    <property type="nucleotide sequence ID" value="NZ_RDBE01000001.1"/>
</dbReference>
<reference evidence="2 3" key="1">
    <citation type="submission" date="2018-10" db="EMBL/GenBank/DDBJ databases">
        <title>Marmoricola sp. 4Q3S-7 whole genome shotgun sequence.</title>
        <authorList>
            <person name="Li F."/>
        </authorList>
    </citation>
    <scope>NUCLEOTIDE SEQUENCE [LARGE SCALE GENOMIC DNA]</scope>
    <source>
        <strain evidence="2 3">4Q3S-7</strain>
    </source>
</reference>
<dbReference type="InterPro" id="IPR051783">
    <property type="entry name" value="NAD(P)-dependent_oxidoreduct"/>
</dbReference>
<dbReference type="EMBL" id="RDBE01000001">
    <property type="protein sequence ID" value="RLV50875.1"/>
    <property type="molecule type" value="Genomic_DNA"/>
</dbReference>
<feature type="domain" description="NAD-dependent epimerase/dehydratase" evidence="1">
    <location>
        <begin position="7"/>
        <end position="216"/>
    </location>
</feature>
<evidence type="ECO:0000313" key="2">
    <source>
        <dbReference type="EMBL" id="RLV50875.1"/>
    </source>
</evidence>
<keyword evidence="3" id="KW-1185">Reference proteome</keyword>
<evidence type="ECO:0000259" key="1">
    <source>
        <dbReference type="Pfam" id="PF01370"/>
    </source>
</evidence>
<dbReference type="InterPro" id="IPR001509">
    <property type="entry name" value="Epimerase_deHydtase"/>
</dbReference>
<gene>
    <name evidence="2" type="ORF">D9V37_02695</name>
</gene>
<dbReference type="OrthoDB" id="5175839at2"/>
<evidence type="ECO:0000313" key="3">
    <source>
        <dbReference type="Proteomes" id="UP000281708"/>
    </source>
</evidence>
<dbReference type="GO" id="GO:0005737">
    <property type="term" value="C:cytoplasm"/>
    <property type="evidence" value="ECO:0007669"/>
    <property type="project" value="TreeGrafter"/>
</dbReference>